<dbReference type="InterPro" id="IPR018677">
    <property type="entry name" value="DUF2157"/>
</dbReference>
<feature type="transmembrane region" description="Helical" evidence="1">
    <location>
        <begin position="38"/>
        <end position="57"/>
    </location>
</feature>
<dbReference type="Pfam" id="PF09925">
    <property type="entry name" value="DUF2157"/>
    <property type="match status" value="1"/>
</dbReference>
<keyword evidence="1" id="KW-0812">Transmembrane</keyword>
<reference evidence="4" key="1">
    <citation type="journal article" date="2019" name="Int. J. Syst. Evol. Microbiol.">
        <title>The Global Catalogue of Microorganisms (GCM) 10K type strain sequencing project: providing services to taxonomists for standard genome sequencing and annotation.</title>
        <authorList>
            <consortium name="The Broad Institute Genomics Platform"/>
            <consortium name="The Broad Institute Genome Sequencing Center for Infectious Disease"/>
            <person name="Wu L."/>
            <person name="Ma J."/>
        </authorList>
    </citation>
    <scope>NUCLEOTIDE SEQUENCE [LARGE SCALE GENOMIC DNA]</scope>
    <source>
        <strain evidence="4">KACC 14058</strain>
    </source>
</reference>
<gene>
    <name evidence="3" type="ORF">ACFOZ1_03280</name>
</gene>
<proteinExistence type="predicted"/>
<feature type="transmembrane region" description="Helical" evidence="1">
    <location>
        <begin position="63"/>
        <end position="82"/>
    </location>
</feature>
<feature type="transmembrane region" description="Helical" evidence="1">
    <location>
        <begin position="191"/>
        <end position="209"/>
    </location>
</feature>
<feature type="transmembrane region" description="Helical" evidence="1">
    <location>
        <begin position="314"/>
        <end position="332"/>
    </location>
</feature>
<feature type="transmembrane region" description="Helical" evidence="1">
    <location>
        <begin position="339"/>
        <end position="359"/>
    </location>
</feature>
<sequence>MNRQEIMKEATEWLKEEIITEDQFHKIVNRYELKDRSYLLFLFASLFIGLVFLTYVASNLHVIPHLVNLTIILLFMIGYYVIGNYFYRYKSTKVGLSLLIIGLFIFGAGIFLLGQMYHYSYLHAVPFLIWSIAAFSLFVIYKHPALFVFTVTVITIGQIYNGMNYQSFYWLLAIFFVAACLHYVYHEPNRLYSLLFGWSYLVQGIVFVIVSDHDYHIYLHIFLLLFIAGAILNKDRIKEEFQYVALLAGFVFTCFETIFLRYARIELDWIYFFLWIPLFLIAVGIQITRRHYMYLPSLLLFIPIAYAGEYSDYLSMLALFIVSLSWLMLGYRVEDMKKITLGSVTFLISTFIAYFHLAWAFLDKSIFFFIGGILLFLLGYFLERKRRELKHSEVADK</sequence>
<keyword evidence="1" id="KW-0472">Membrane</keyword>
<evidence type="ECO:0000313" key="4">
    <source>
        <dbReference type="Proteomes" id="UP001595880"/>
    </source>
</evidence>
<feature type="transmembrane region" description="Helical" evidence="1">
    <location>
        <begin position="94"/>
        <end position="114"/>
    </location>
</feature>
<protein>
    <submittedName>
        <fullName evidence="3">DUF2157 domain-containing protein</fullName>
    </submittedName>
</protein>
<name>A0ABV8VTF8_9BACI</name>
<evidence type="ECO:0000256" key="1">
    <source>
        <dbReference type="SAM" id="Phobius"/>
    </source>
</evidence>
<feature type="transmembrane region" description="Helical" evidence="1">
    <location>
        <begin position="269"/>
        <end position="285"/>
    </location>
</feature>
<organism evidence="3 4">
    <name type="scientific">Gracilibacillus marinus</name>
    <dbReference type="NCBI Taxonomy" id="630535"/>
    <lineage>
        <taxon>Bacteria</taxon>
        <taxon>Bacillati</taxon>
        <taxon>Bacillota</taxon>
        <taxon>Bacilli</taxon>
        <taxon>Bacillales</taxon>
        <taxon>Bacillaceae</taxon>
        <taxon>Gracilibacillus</taxon>
    </lineage>
</organism>
<keyword evidence="1" id="KW-1133">Transmembrane helix</keyword>
<feature type="transmembrane region" description="Helical" evidence="1">
    <location>
        <begin position="365"/>
        <end position="382"/>
    </location>
</feature>
<evidence type="ECO:0000259" key="2">
    <source>
        <dbReference type="Pfam" id="PF09925"/>
    </source>
</evidence>
<feature type="transmembrane region" description="Helical" evidence="1">
    <location>
        <begin position="215"/>
        <end position="232"/>
    </location>
</feature>
<feature type="transmembrane region" description="Helical" evidence="1">
    <location>
        <begin position="167"/>
        <end position="184"/>
    </location>
</feature>
<dbReference type="EMBL" id="JBHSDV010000001">
    <property type="protein sequence ID" value="MFC4386825.1"/>
    <property type="molecule type" value="Genomic_DNA"/>
</dbReference>
<dbReference type="RefSeq" id="WP_390195804.1">
    <property type="nucleotide sequence ID" value="NZ_JBHSDV010000001.1"/>
</dbReference>
<dbReference type="Proteomes" id="UP001595880">
    <property type="component" value="Unassembled WGS sequence"/>
</dbReference>
<feature type="domain" description="DUF2157" evidence="2">
    <location>
        <begin position="12"/>
        <end position="146"/>
    </location>
</feature>
<keyword evidence="4" id="KW-1185">Reference proteome</keyword>
<comment type="caution">
    <text evidence="3">The sequence shown here is derived from an EMBL/GenBank/DDBJ whole genome shotgun (WGS) entry which is preliminary data.</text>
</comment>
<evidence type="ECO:0000313" key="3">
    <source>
        <dbReference type="EMBL" id="MFC4386825.1"/>
    </source>
</evidence>
<accession>A0ABV8VTF8</accession>
<feature type="transmembrane region" description="Helical" evidence="1">
    <location>
        <begin position="244"/>
        <end position="263"/>
    </location>
</feature>